<comment type="similarity">
    <text evidence="2">Belongs to the class-V pyridoxal-phosphate-dependent aminotransferase family. NifS/IscS subfamily.</text>
</comment>
<dbReference type="GO" id="GO:0051536">
    <property type="term" value="F:iron-sulfur cluster binding"/>
    <property type="evidence" value="ECO:0007669"/>
    <property type="project" value="UniProtKB-KW"/>
</dbReference>
<evidence type="ECO:0000256" key="2">
    <source>
        <dbReference type="ARBA" id="ARBA00006490"/>
    </source>
</evidence>
<dbReference type="PANTHER" id="PTHR11601">
    <property type="entry name" value="CYSTEINE DESULFURYLASE FAMILY MEMBER"/>
    <property type="match status" value="1"/>
</dbReference>
<feature type="domain" description="Aminotransferase class V" evidence="9">
    <location>
        <begin position="6"/>
        <end position="366"/>
    </location>
</feature>
<evidence type="ECO:0000259" key="9">
    <source>
        <dbReference type="Pfam" id="PF00266"/>
    </source>
</evidence>
<dbReference type="EMBL" id="JAFLRJ010000081">
    <property type="protein sequence ID" value="MBO0511985.1"/>
    <property type="molecule type" value="Genomic_DNA"/>
</dbReference>
<sequence>MNARPVYLDHQATTPVDPRVVAAMLPYLTTEFGNPSSSHGYGRAAAAAVEAARAQVASLIGAEPDEIVFTSSGTESNHLALTGVAQSVRARGGGRRIVTTTIDHPATQATCDRLAADGFRITRVGVGSDGRLGLPDCARALEPDTCLVSVMHANNEIGTLQPLSELAALTRGRGILLHTDAAQSLASVPTDVGTLGVDLLTVVGHKMYAPKGVGALYIRRGTPSLVPQLVGGGQEHGRRAATENVPGIVALGAAASLALAERDADAARIRTLRDSLLRTLTAGLPGLRVNGSTTYGLPGNLSLTLPAITAQELAEAVPEVAFSAGAACHTTSSAPSPVLTAIGLTAEQAERTIRLGIGRFTSETDIRTAAQAILRAAGATLAHAGWPNAVGDPS</sequence>
<proteinExistence type="inferred from homology"/>
<organism evidence="10 11">
    <name type="scientific">Streptomyces beijiangensis</name>
    <dbReference type="NCBI Taxonomy" id="163361"/>
    <lineage>
        <taxon>Bacteria</taxon>
        <taxon>Bacillati</taxon>
        <taxon>Actinomycetota</taxon>
        <taxon>Actinomycetes</taxon>
        <taxon>Kitasatosporales</taxon>
        <taxon>Streptomycetaceae</taxon>
        <taxon>Streptomyces</taxon>
    </lineage>
</organism>
<dbReference type="InterPro" id="IPR015422">
    <property type="entry name" value="PyrdxlP-dep_Trfase_small"/>
</dbReference>
<evidence type="ECO:0000256" key="6">
    <source>
        <dbReference type="ARBA" id="ARBA00023004"/>
    </source>
</evidence>
<evidence type="ECO:0000256" key="4">
    <source>
        <dbReference type="ARBA" id="ARBA00022723"/>
    </source>
</evidence>
<dbReference type="RefSeq" id="WP_206961385.1">
    <property type="nucleotide sequence ID" value="NZ_BAAAJJ010000008.1"/>
</dbReference>
<dbReference type="InterPro" id="IPR000192">
    <property type="entry name" value="Aminotrans_V_dom"/>
</dbReference>
<dbReference type="InterPro" id="IPR015424">
    <property type="entry name" value="PyrdxlP-dep_Trfase"/>
</dbReference>
<evidence type="ECO:0000256" key="8">
    <source>
        <dbReference type="ARBA" id="ARBA00050776"/>
    </source>
</evidence>
<dbReference type="SUPFAM" id="SSF53383">
    <property type="entry name" value="PLP-dependent transferases"/>
    <property type="match status" value="1"/>
</dbReference>
<protein>
    <submittedName>
        <fullName evidence="10">Cysteine desulfurase</fullName>
    </submittedName>
</protein>
<dbReference type="FunFam" id="3.40.640.10:FF:000084">
    <property type="entry name" value="IscS-like cysteine desulfurase"/>
    <property type="match status" value="1"/>
</dbReference>
<dbReference type="Gene3D" id="3.90.1150.10">
    <property type="entry name" value="Aspartate Aminotransferase, domain 1"/>
    <property type="match status" value="1"/>
</dbReference>
<gene>
    <name evidence="10" type="ORF">J0695_09185</name>
</gene>
<dbReference type="Pfam" id="PF00266">
    <property type="entry name" value="Aminotran_5"/>
    <property type="match status" value="1"/>
</dbReference>
<dbReference type="PIRSF" id="PIRSF005572">
    <property type="entry name" value="NifS"/>
    <property type="match status" value="1"/>
</dbReference>
<dbReference type="InterPro" id="IPR015421">
    <property type="entry name" value="PyrdxlP-dep_Trfase_major"/>
</dbReference>
<evidence type="ECO:0000256" key="1">
    <source>
        <dbReference type="ARBA" id="ARBA00001933"/>
    </source>
</evidence>
<comment type="cofactor">
    <cofactor evidence="1">
        <name>pyridoxal 5'-phosphate</name>
        <dbReference type="ChEBI" id="CHEBI:597326"/>
    </cofactor>
</comment>
<keyword evidence="5" id="KW-0663">Pyridoxal phosphate</keyword>
<accession>A0A939JHC0</accession>
<dbReference type="InterPro" id="IPR016454">
    <property type="entry name" value="Cysteine_dSase"/>
</dbReference>
<name>A0A939JHC0_9ACTN</name>
<evidence type="ECO:0000256" key="5">
    <source>
        <dbReference type="ARBA" id="ARBA00022898"/>
    </source>
</evidence>
<reference evidence="10" key="1">
    <citation type="submission" date="2021-03" db="EMBL/GenBank/DDBJ databases">
        <title>Streptomyces poriferae sp. nov., a novel marine sponge-derived Actinobacteria species with anti-MRSA activity.</title>
        <authorList>
            <person name="Sandoval-Powers M."/>
            <person name="Kralova S."/>
            <person name="Nguyen G.-S."/>
            <person name="Fawwal D."/>
            <person name="Degnes K."/>
            <person name="Klinkenberg G."/>
            <person name="Sletta H."/>
            <person name="Wentzel A."/>
            <person name="Liles M.R."/>
        </authorList>
    </citation>
    <scope>NUCLEOTIDE SEQUENCE</scope>
    <source>
        <strain evidence="10">DSM 41794</strain>
    </source>
</reference>
<keyword evidence="4" id="KW-0479">Metal-binding</keyword>
<dbReference type="Gene3D" id="3.40.640.10">
    <property type="entry name" value="Type I PLP-dependent aspartate aminotransferase-like (Major domain)"/>
    <property type="match status" value="1"/>
</dbReference>
<dbReference type="GO" id="GO:0046872">
    <property type="term" value="F:metal ion binding"/>
    <property type="evidence" value="ECO:0007669"/>
    <property type="project" value="UniProtKB-KW"/>
</dbReference>
<evidence type="ECO:0000256" key="3">
    <source>
        <dbReference type="ARBA" id="ARBA00022679"/>
    </source>
</evidence>
<evidence type="ECO:0000313" key="10">
    <source>
        <dbReference type="EMBL" id="MBO0511985.1"/>
    </source>
</evidence>
<dbReference type="PANTHER" id="PTHR11601:SF34">
    <property type="entry name" value="CYSTEINE DESULFURASE"/>
    <property type="match status" value="1"/>
</dbReference>
<keyword evidence="7" id="KW-0411">Iron-sulfur</keyword>
<comment type="catalytic activity">
    <reaction evidence="8">
        <text>(sulfur carrier)-H + L-cysteine = (sulfur carrier)-SH + L-alanine</text>
        <dbReference type="Rhea" id="RHEA:43892"/>
        <dbReference type="Rhea" id="RHEA-COMP:14737"/>
        <dbReference type="Rhea" id="RHEA-COMP:14739"/>
        <dbReference type="ChEBI" id="CHEBI:29917"/>
        <dbReference type="ChEBI" id="CHEBI:35235"/>
        <dbReference type="ChEBI" id="CHEBI:57972"/>
        <dbReference type="ChEBI" id="CHEBI:64428"/>
        <dbReference type="EC" id="2.8.1.7"/>
    </reaction>
</comment>
<dbReference type="GO" id="GO:0031071">
    <property type="term" value="F:cysteine desulfurase activity"/>
    <property type="evidence" value="ECO:0007669"/>
    <property type="project" value="UniProtKB-EC"/>
</dbReference>
<evidence type="ECO:0000256" key="7">
    <source>
        <dbReference type="ARBA" id="ARBA00023014"/>
    </source>
</evidence>
<keyword evidence="6" id="KW-0408">Iron</keyword>
<evidence type="ECO:0000313" key="11">
    <source>
        <dbReference type="Proteomes" id="UP000664167"/>
    </source>
</evidence>
<dbReference type="Proteomes" id="UP000664167">
    <property type="component" value="Unassembled WGS sequence"/>
</dbReference>
<dbReference type="AlphaFoldDB" id="A0A939JHC0"/>
<keyword evidence="3" id="KW-0808">Transferase</keyword>
<comment type="caution">
    <text evidence="10">The sequence shown here is derived from an EMBL/GenBank/DDBJ whole genome shotgun (WGS) entry which is preliminary data.</text>
</comment>
<keyword evidence="11" id="KW-1185">Reference proteome</keyword>